<dbReference type="RefSeq" id="WP_046234604.1">
    <property type="nucleotide sequence ID" value="NZ_FONN01000042.1"/>
</dbReference>
<evidence type="ECO:0000313" key="2">
    <source>
        <dbReference type="EMBL" id="SFF45844.1"/>
    </source>
</evidence>
<sequence length="301" mass="34953">MRIIYCADPLNPKKVDSYYEKEYEAAKTIGFNVSLINFEELQSNQTTRATRQISIQEQKEKALYRGWMMTGEVYFQLYNHLKNKNIELINNIDEYNFCHYTPNSYDVIKKITPLTVWLHKSEIEDSLDKVFDVVEVFGQGPIILKDYVKSRKHDWNEACFIPDASNKNKLLQVVKSFIELQGDELNEGLVFKAFVNLEFLSHHPQSGAPLSKEFRIFFLEGKPLITLEYWDEGVYGENKPELTPFIEIAKKINSHFFTMDIAKVENGSWVILELGDGQVSGLPNNADLIRFYNNIKLSNIQ</sequence>
<organism evidence="2 3">
    <name type="scientific">Paenibacillus algorifonticola</name>
    <dbReference type="NCBI Taxonomy" id="684063"/>
    <lineage>
        <taxon>Bacteria</taxon>
        <taxon>Bacillati</taxon>
        <taxon>Bacillota</taxon>
        <taxon>Bacilli</taxon>
        <taxon>Bacillales</taxon>
        <taxon>Paenibacillaceae</taxon>
        <taxon>Paenibacillus</taxon>
    </lineage>
</organism>
<dbReference type="Pfam" id="PF14243">
    <property type="entry name" value="R2K_3"/>
    <property type="match status" value="1"/>
</dbReference>
<name>A0A1I2IU69_9BACL</name>
<proteinExistence type="predicted"/>
<dbReference type="AlphaFoldDB" id="A0A1I2IU69"/>
<dbReference type="OrthoDB" id="5355744at2"/>
<evidence type="ECO:0000259" key="1">
    <source>
        <dbReference type="Pfam" id="PF14243"/>
    </source>
</evidence>
<protein>
    <recommendedName>
        <fullName evidence="1">ATP-grasp domain-containing protein</fullName>
    </recommendedName>
</protein>
<evidence type="ECO:0000313" key="3">
    <source>
        <dbReference type="Proteomes" id="UP000183410"/>
    </source>
</evidence>
<accession>A0A1I2IU69</accession>
<gene>
    <name evidence="2" type="ORF">SAMN04487969_14228</name>
</gene>
<dbReference type="EMBL" id="FONN01000042">
    <property type="protein sequence ID" value="SFF45844.1"/>
    <property type="molecule type" value="Genomic_DNA"/>
</dbReference>
<dbReference type="InterPro" id="IPR025643">
    <property type="entry name" value="R2K_3"/>
</dbReference>
<dbReference type="Proteomes" id="UP000183410">
    <property type="component" value="Unassembled WGS sequence"/>
</dbReference>
<keyword evidence="3" id="KW-1185">Reference proteome</keyword>
<reference evidence="3" key="1">
    <citation type="submission" date="2016-10" db="EMBL/GenBank/DDBJ databases">
        <authorList>
            <person name="Varghese N."/>
            <person name="Submissions S."/>
        </authorList>
    </citation>
    <scope>NUCLEOTIDE SEQUENCE [LARGE SCALE GENOMIC DNA]</scope>
    <source>
        <strain evidence="3">CGMCC 1.10223</strain>
    </source>
</reference>
<feature type="domain" description="ATP-grasp" evidence="1">
    <location>
        <begin position="138"/>
        <end position="294"/>
    </location>
</feature>